<evidence type="ECO:0000313" key="1">
    <source>
        <dbReference type="EMBL" id="PTX46316.1"/>
    </source>
</evidence>
<keyword evidence="2" id="KW-1185">Reference proteome</keyword>
<dbReference type="EMBL" id="QBKP01000017">
    <property type="protein sequence ID" value="PTX46316.1"/>
    <property type="molecule type" value="Genomic_DNA"/>
</dbReference>
<gene>
    <name evidence="1" type="ORF">C8N34_1174</name>
</gene>
<proteinExistence type="predicted"/>
<reference evidence="1 2" key="1">
    <citation type="submission" date="2018-04" db="EMBL/GenBank/DDBJ databases">
        <title>Genomic Encyclopedia of Archaeal and Bacterial Type Strains, Phase II (KMG-II): from individual species to whole genera.</title>
        <authorList>
            <person name="Goeker M."/>
        </authorList>
    </citation>
    <scope>NUCLEOTIDE SEQUENCE [LARGE SCALE GENOMIC DNA]</scope>
    <source>
        <strain evidence="1 2">DSM 21823</strain>
    </source>
</reference>
<dbReference type="AlphaFoldDB" id="A0A2T6ARE8"/>
<protein>
    <submittedName>
        <fullName evidence="1">Uncharacterized protein</fullName>
    </submittedName>
</protein>
<sequence length="88" mass="9506">MNVFQETSARRAIAQQFAKQAAQIQHRAVMLNGMIEAADVLFDDLERPPSRTSNSLTCLLAYLCDESHSLAAAIEALEDALNGKGDAA</sequence>
<dbReference type="RefSeq" id="WP_108130259.1">
    <property type="nucleotide sequence ID" value="NZ_QBKP01000017.1"/>
</dbReference>
<organism evidence="1 2">
    <name type="scientific">Gemmobacter caeni</name>
    <dbReference type="NCBI Taxonomy" id="589035"/>
    <lineage>
        <taxon>Bacteria</taxon>
        <taxon>Pseudomonadati</taxon>
        <taxon>Pseudomonadota</taxon>
        <taxon>Alphaproteobacteria</taxon>
        <taxon>Rhodobacterales</taxon>
        <taxon>Paracoccaceae</taxon>
        <taxon>Gemmobacter</taxon>
    </lineage>
</organism>
<evidence type="ECO:0000313" key="2">
    <source>
        <dbReference type="Proteomes" id="UP000244224"/>
    </source>
</evidence>
<dbReference type="Proteomes" id="UP000244224">
    <property type="component" value="Unassembled WGS sequence"/>
</dbReference>
<comment type="caution">
    <text evidence="1">The sequence shown here is derived from an EMBL/GenBank/DDBJ whole genome shotgun (WGS) entry which is preliminary data.</text>
</comment>
<name>A0A2T6ARE8_9RHOB</name>
<accession>A0A2T6ARE8</accession>